<name>A0A0L6U7B2_9BASI</name>
<reference evidence="1 2" key="1">
    <citation type="submission" date="2015-08" db="EMBL/GenBank/DDBJ databases">
        <title>Next Generation Sequencing and Analysis of the Genome of Puccinia sorghi L Schw, the Causal Agent of Maize Common Rust.</title>
        <authorList>
            <person name="Rochi L."/>
            <person name="Burguener G."/>
            <person name="Darino M."/>
            <person name="Turjanski A."/>
            <person name="Kreff E."/>
            <person name="Dieguez M.J."/>
            <person name="Sacco F."/>
        </authorList>
    </citation>
    <scope>NUCLEOTIDE SEQUENCE [LARGE SCALE GENOMIC DNA]</scope>
    <source>
        <strain evidence="1 2">RO10H11247</strain>
    </source>
</reference>
<evidence type="ECO:0000313" key="1">
    <source>
        <dbReference type="EMBL" id="KNZ44381.1"/>
    </source>
</evidence>
<comment type="caution">
    <text evidence="1">The sequence shown here is derived from an EMBL/GenBank/DDBJ whole genome shotgun (WGS) entry which is preliminary data.</text>
</comment>
<organism evidence="1 2">
    <name type="scientific">Puccinia sorghi</name>
    <dbReference type="NCBI Taxonomy" id="27349"/>
    <lineage>
        <taxon>Eukaryota</taxon>
        <taxon>Fungi</taxon>
        <taxon>Dikarya</taxon>
        <taxon>Basidiomycota</taxon>
        <taxon>Pucciniomycotina</taxon>
        <taxon>Pucciniomycetes</taxon>
        <taxon>Pucciniales</taxon>
        <taxon>Pucciniaceae</taxon>
        <taxon>Puccinia</taxon>
    </lineage>
</organism>
<proteinExistence type="predicted"/>
<accession>A0A0L6U7B2</accession>
<keyword evidence="2" id="KW-1185">Reference proteome</keyword>
<dbReference type="EMBL" id="LAVV01014849">
    <property type="protein sequence ID" value="KNZ44381.1"/>
    <property type="molecule type" value="Genomic_DNA"/>
</dbReference>
<gene>
    <name evidence="1" type="ORF">VP01_921g3</name>
</gene>
<evidence type="ECO:0000313" key="2">
    <source>
        <dbReference type="Proteomes" id="UP000037035"/>
    </source>
</evidence>
<sequence>MKNNTGQYPKLLPIHSTSLLSTIDLIHINGNHWVLLLLKAINRLKPLPPVIGAMKFVSQVTLGWRSELKEHFSRTSSSSRNCHMFFVFSPPSEARFASPKGET</sequence>
<dbReference type="VEuPathDB" id="FungiDB:VP01_921g3"/>
<dbReference type="Proteomes" id="UP000037035">
    <property type="component" value="Unassembled WGS sequence"/>
</dbReference>
<protein>
    <submittedName>
        <fullName evidence="1">Uncharacterized protein</fullName>
    </submittedName>
</protein>
<dbReference type="AlphaFoldDB" id="A0A0L6U7B2"/>